<reference evidence="1 2" key="1">
    <citation type="submission" date="2018-02" db="EMBL/GenBank/DDBJ databases">
        <title>Comparative genomes isolates from brazilian mangrove.</title>
        <authorList>
            <person name="Araujo J.E."/>
            <person name="Taketani R.G."/>
            <person name="Silva M.C.P."/>
            <person name="Loureco M.V."/>
            <person name="Andreote F.D."/>
        </authorList>
    </citation>
    <scope>NUCLEOTIDE SEQUENCE [LARGE SCALE GENOMIC DNA]</scope>
    <source>
        <strain evidence="1 2">NAP PRIS-MGV</strain>
    </source>
</reference>
<dbReference type="InterPro" id="IPR016024">
    <property type="entry name" value="ARM-type_fold"/>
</dbReference>
<dbReference type="SUPFAM" id="SSF48371">
    <property type="entry name" value="ARM repeat"/>
    <property type="match status" value="1"/>
</dbReference>
<accession>A0A2S8F4E4</accession>
<comment type="caution">
    <text evidence="1">The sequence shown here is derived from an EMBL/GenBank/DDBJ whole genome shotgun (WGS) entry which is preliminary data.</text>
</comment>
<name>A0A2S8F4E4_9BACT</name>
<dbReference type="Gene3D" id="1.25.10.10">
    <property type="entry name" value="Leucine-rich Repeat Variant"/>
    <property type="match status" value="1"/>
</dbReference>
<proteinExistence type="predicted"/>
<evidence type="ECO:0000313" key="1">
    <source>
        <dbReference type="EMBL" id="PQO27010.1"/>
    </source>
</evidence>
<organism evidence="1 2">
    <name type="scientific">Blastopirellula marina</name>
    <dbReference type="NCBI Taxonomy" id="124"/>
    <lineage>
        <taxon>Bacteria</taxon>
        <taxon>Pseudomonadati</taxon>
        <taxon>Planctomycetota</taxon>
        <taxon>Planctomycetia</taxon>
        <taxon>Pirellulales</taxon>
        <taxon>Pirellulaceae</taxon>
        <taxon>Blastopirellula</taxon>
    </lineage>
</organism>
<protein>
    <recommendedName>
        <fullName evidence="3">HEAT repeat domain-containing protein</fullName>
    </recommendedName>
</protein>
<sequence length="277" mass="31455">MSTLLAIVLLSAVGMGWWSDHVRMAEELADVKLDAEMRFRQIQSFPRYPPLRRMSRSSRIIMMSEDLPFDWGPDDFISAVEREYDDGHISWGFESELANTNKVNFDATVQRLIPLMSSPQAHVRQNALSVLKGTFYFDHGRMRNHLGEFTDAAMKLFQQSSKGSDEQARVLAALQEAGTNSSTSAVEMISQVMNDNEHPLAVQAALTVAVMDPTIEIGPRLKQLVEIRHPQWSTAAESLHHHLPDEEVYEFLKREYAQAKTENDKQTLVRALNKLDL</sequence>
<evidence type="ECO:0000313" key="2">
    <source>
        <dbReference type="Proteomes" id="UP000239388"/>
    </source>
</evidence>
<gene>
    <name evidence="1" type="ORF">C5Y98_27520</name>
</gene>
<evidence type="ECO:0008006" key="3">
    <source>
        <dbReference type="Google" id="ProtNLM"/>
    </source>
</evidence>
<dbReference type="OrthoDB" id="291796at2"/>
<dbReference type="AlphaFoldDB" id="A0A2S8F4E4"/>
<dbReference type="InterPro" id="IPR011989">
    <property type="entry name" value="ARM-like"/>
</dbReference>
<dbReference type="EMBL" id="PUIB01000028">
    <property type="protein sequence ID" value="PQO27010.1"/>
    <property type="molecule type" value="Genomic_DNA"/>
</dbReference>
<dbReference type="Proteomes" id="UP000239388">
    <property type="component" value="Unassembled WGS sequence"/>
</dbReference>
<dbReference type="RefSeq" id="WP_105359476.1">
    <property type="nucleotide sequence ID" value="NZ_PUIB01000028.1"/>
</dbReference>